<dbReference type="GO" id="GO:0005886">
    <property type="term" value="C:plasma membrane"/>
    <property type="evidence" value="ECO:0007669"/>
    <property type="project" value="TreeGrafter"/>
</dbReference>
<reference evidence="11" key="1">
    <citation type="submission" date="2017-02" db="EMBL/GenBank/DDBJ databases">
        <authorList>
            <person name="Varghese N."/>
            <person name="Submissions S."/>
        </authorList>
    </citation>
    <scope>NUCLEOTIDE SEQUENCE [LARGE SCALE GENOMIC DNA]</scope>
    <source>
        <strain evidence="11">DSM 15739</strain>
    </source>
</reference>
<comment type="subcellular location">
    <subcellularLocation>
        <location evidence="2">Membrane</location>
    </subcellularLocation>
</comment>
<accession>A0A1T4MPL0</accession>
<evidence type="ECO:0000256" key="2">
    <source>
        <dbReference type="ARBA" id="ARBA00004370"/>
    </source>
</evidence>
<name>A0A1T4MPL0_9LACT</name>
<keyword evidence="8" id="KW-0472">Membrane</keyword>
<dbReference type="Gene3D" id="1.10.287.130">
    <property type="match status" value="1"/>
</dbReference>
<dbReference type="SMART" id="SM00387">
    <property type="entry name" value="HATPase_c"/>
    <property type="match status" value="1"/>
</dbReference>
<dbReference type="OrthoDB" id="9813151at2"/>
<dbReference type="InterPro" id="IPR036890">
    <property type="entry name" value="HATPase_C_sf"/>
</dbReference>
<dbReference type="GO" id="GO:0016036">
    <property type="term" value="P:cellular response to phosphate starvation"/>
    <property type="evidence" value="ECO:0007669"/>
    <property type="project" value="TreeGrafter"/>
</dbReference>
<dbReference type="SUPFAM" id="SSF47384">
    <property type="entry name" value="Homodimeric domain of signal transducing histidine kinase"/>
    <property type="match status" value="1"/>
</dbReference>
<evidence type="ECO:0000256" key="4">
    <source>
        <dbReference type="ARBA" id="ARBA00022553"/>
    </source>
</evidence>
<dbReference type="Proteomes" id="UP000189941">
    <property type="component" value="Unassembled WGS sequence"/>
</dbReference>
<dbReference type="PANTHER" id="PTHR45453">
    <property type="entry name" value="PHOSPHATE REGULON SENSOR PROTEIN PHOR"/>
    <property type="match status" value="1"/>
</dbReference>
<dbReference type="InterPro" id="IPR005467">
    <property type="entry name" value="His_kinase_dom"/>
</dbReference>
<dbReference type="GO" id="GO:0004721">
    <property type="term" value="F:phosphoprotein phosphatase activity"/>
    <property type="evidence" value="ECO:0007669"/>
    <property type="project" value="TreeGrafter"/>
</dbReference>
<comment type="catalytic activity">
    <reaction evidence="1">
        <text>ATP + protein L-histidine = ADP + protein N-phospho-L-histidine.</text>
        <dbReference type="EC" id="2.7.13.3"/>
    </reaction>
</comment>
<dbReference type="Pfam" id="PF02518">
    <property type="entry name" value="HATPase_c"/>
    <property type="match status" value="1"/>
</dbReference>
<dbReference type="CDD" id="cd00082">
    <property type="entry name" value="HisKA"/>
    <property type="match status" value="1"/>
</dbReference>
<evidence type="ECO:0000313" key="11">
    <source>
        <dbReference type="Proteomes" id="UP000189941"/>
    </source>
</evidence>
<evidence type="ECO:0000256" key="8">
    <source>
        <dbReference type="SAM" id="Phobius"/>
    </source>
</evidence>
<keyword evidence="7" id="KW-0902">Two-component regulatory system</keyword>
<dbReference type="InterPro" id="IPR036097">
    <property type="entry name" value="HisK_dim/P_sf"/>
</dbReference>
<feature type="transmembrane region" description="Helical" evidence="8">
    <location>
        <begin position="177"/>
        <end position="199"/>
    </location>
</feature>
<gene>
    <name evidence="10" type="ORF">SAMN02746011_01494</name>
</gene>
<dbReference type="InterPro" id="IPR050351">
    <property type="entry name" value="BphY/WalK/GraS-like"/>
</dbReference>
<keyword evidence="8" id="KW-0812">Transmembrane</keyword>
<proteinExistence type="predicted"/>
<evidence type="ECO:0000313" key="10">
    <source>
        <dbReference type="EMBL" id="SJZ68714.1"/>
    </source>
</evidence>
<evidence type="ECO:0000256" key="6">
    <source>
        <dbReference type="ARBA" id="ARBA00022777"/>
    </source>
</evidence>
<evidence type="ECO:0000256" key="1">
    <source>
        <dbReference type="ARBA" id="ARBA00000085"/>
    </source>
</evidence>
<dbReference type="InterPro" id="IPR003594">
    <property type="entry name" value="HATPase_dom"/>
</dbReference>
<dbReference type="AlphaFoldDB" id="A0A1T4MPL0"/>
<keyword evidence="6 10" id="KW-0418">Kinase</keyword>
<evidence type="ECO:0000256" key="7">
    <source>
        <dbReference type="ARBA" id="ARBA00023012"/>
    </source>
</evidence>
<keyword evidence="11" id="KW-1185">Reference proteome</keyword>
<dbReference type="SUPFAM" id="SSF55874">
    <property type="entry name" value="ATPase domain of HSP90 chaperone/DNA topoisomerase II/histidine kinase"/>
    <property type="match status" value="1"/>
</dbReference>
<dbReference type="PROSITE" id="PS50109">
    <property type="entry name" value="HIS_KIN"/>
    <property type="match status" value="1"/>
</dbReference>
<dbReference type="Pfam" id="PF00512">
    <property type="entry name" value="HisKA"/>
    <property type="match status" value="1"/>
</dbReference>
<sequence>MINEMKRRFMIVSMGSFTVVMLILFLVLNGFNYAQVISRQEQQTLDFVEMQLGINQREITLNNGATVLIEPTPKIRNNTFNFENFFGLIKEERETRDMIDFFYVVFDSEGKIKQTTIGIGENITEAAAQEAAIEIYGQELTHGWSGYYRFMKKVLLDGRTLVMYVDSFAEIEMIVRFFSLSAGIFAILLIVVYLLLAYFSKKAIMPLVKNIERQKKFISNASHEIKTPLAVLSTNNDVMEMIGYKNEWTESNRNQIKRLNMLIEQMLLLARFDEGKNTIELTKVNLTDLIKNEINELSTLIKENDKTILLELPDNLVETTDEASMRQLTTILLENAVKYHVGSEPIIIKWQPAKRELWFENECDPMTEEERKQLFERFYRRDTARNREQGGSGMGLSIAAAVAKAAGLKLTTELINPSRIAFKIGFNGHNKDSWQIKQRLFKK</sequence>
<keyword evidence="4" id="KW-0597">Phosphoprotein</keyword>
<evidence type="ECO:0000256" key="3">
    <source>
        <dbReference type="ARBA" id="ARBA00012438"/>
    </source>
</evidence>
<keyword evidence="5" id="KW-0808">Transferase</keyword>
<organism evidence="10 11">
    <name type="scientific">Globicatella sulfidifaciens DSM 15739</name>
    <dbReference type="NCBI Taxonomy" id="1121925"/>
    <lineage>
        <taxon>Bacteria</taxon>
        <taxon>Bacillati</taxon>
        <taxon>Bacillota</taxon>
        <taxon>Bacilli</taxon>
        <taxon>Lactobacillales</taxon>
        <taxon>Aerococcaceae</taxon>
        <taxon>Globicatella</taxon>
    </lineage>
</organism>
<feature type="domain" description="Histidine kinase" evidence="9">
    <location>
        <begin position="220"/>
        <end position="413"/>
    </location>
</feature>
<protein>
    <recommendedName>
        <fullName evidence="3">histidine kinase</fullName>
        <ecNumber evidence="3">2.7.13.3</ecNumber>
    </recommendedName>
</protein>
<dbReference type="InterPro" id="IPR003661">
    <property type="entry name" value="HisK_dim/P_dom"/>
</dbReference>
<dbReference type="EMBL" id="FUWO01000013">
    <property type="protein sequence ID" value="SJZ68714.1"/>
    <property type="molecule type" value="Genomic_DNA"/>
</dbReference>
<evidence type="ECO:0000256" key="5">
    <source>
        <dbReference type="ARBA" id="ARBA00022679"/>
    </source>
</evidence>
<evidence type="ECO:0000259" key="9">
    <source>
        <dbReference type="PROSITE" id="PS50109"/>
    </source>
</evidence>
<dbReference type="GO" id="GO:0000155">
    <property type="term" value="F:phosphorelay sensor kinase activity"/>
    <property type="evidence" value="ECO:0007669"/>
    <property type="project" value="InterPro"/>
</dbReference>
<dbReference type="RefSeq" id="WP_078756211.1">
    <property type="nucleotide sequence ID" value="NZ_FUWO01000013.1"/>
</dbReference>
<dbReference type="STRING" id="1121925.SAMN02746011_01494"/>
<dbReference type="Gene3D" id="3.30.565.10">
    <property type="entry name" value="Histidine kinase-like ATPase, C-terminal domain"/>
    <property type="match status" value="1"/>
</dbReference>
<keyword evidence="8" id="KW-1133">Transmembrane helix</keyword>
<dbReference type="EC" id="2.7.13.3" evidence="3"/>
<dbReference type="SMART" id="SM00388">
    <property type="entry name" value="HisKA"/>
    <property type="match status" value="1"/>
</dbReference>
<dbReference type="PANTHER" id="PTHR45453:SF1">
    <property type="entry name" value="PHOSPHATE REGULON SENSOR PROTEIN PHOR"/>
    <property type="match status" value="1"/>
</dbReference>